<evidence type="ECO:0000259" key="5">
    <source>
        <dbReference type="Pfam" id="PF13087"/>
    </source>
</evidence>
<feature type="domain" description="DNA2/NAM7 helicase-like C-terminal" evidence="5">
    <location>
        <begin position="157"/>
        <end position="272"/>
    </location>
</feature>
<keyword evidence="4" id="KW-0067">ATP-binding</keyword>
<organism evidence="6 7">
    <name type="scientific">Rhodovibrio sodomensis</name>
    <dbReference type="NCBI Taxonomy" id="1088"/>
    <lineage>
        <taxon>Bacteria</taxon>
        <taxon>Pseudomonadati</taxon>
        <taxon>Pseudomonadota</taxon>
        <taxon>Alphaproteobacteria</taxon>
        <taxon>Rhodospirillales</taxon>
        <taxon>Rhodovibrionaceae</taxon>
        <taxon>Rhodovibrio</taxon>
    </lineage>
</organism>
<protein>
    <recommendedName>
        <fullName evidence="5">DNA2/NAM7 helicase-like C-terminal domain-containing protein</fullName>
    </recommendedName>
</protein>
<sequence>MTSAAPVAAPFGPRGSGWCTTKTWKASPGIVRFTILPASLLATTNSPDVVARRPGCRRAARREGSAWGLGQPIQPRSLPSQWCSWLPLPGLSRASDGRACRAVSDGCADRRARQRPVLCRRAPESGRRPGSSFGCLADARGGGHFSVGSRGRACAGGSRRNDVHAELISKLLTPLEALLPPEASLGVVTPYRGQARRVGRALQASRWKGAAGTVHSLQGEGRDLVMFDTVEATGLPLGRFFGWHGEPHRDVGARLLNVGLSRARTHLIVLADVPYLEGRVSRGAPFGRLLAMARERGLVIEATAFLE</sequence>
<evidence type="ECO:0000313" key="6">
    <source>
        <dbReference type="EMBL" id="MBK1666916.1"/>
    </source>
</evidence>
<dbReference type="InterPro" id="IPR050534">
    <property type="entry name" value="Coronavir_polyprotein_1ab"/>
</dbReference>
<keyword evidence="3" id="KW-0347">Helicase</keyword>
<keyword evidence="7" id="KW-1185">Reference proteome</keyword>
<evidence type="ECO:0000256" key="3">
    <source>
        <dbReference type="ARBA" id="ARBA00022806"/>
    </source>
</evidence>
<gene>
    <name evidence="6" type="ORF">CKO28_02520</name>
</gene>
<dbReference type="InterPro" id="IPR041679">
    <property type="entry name" value="DNA2/NAM7-like_C"/>
</dbReference>
<evidence type="ECO:0000256" key="1">
    <source>
        <dbReference type="ARBA" id="ARBA00022741"/>
    </source>
</evidence>
<reference evidence="6 7" key="1">
    <citation type="journal article" date="2020" name="Microorganisms">
        <title>Osmotic Adaptation and Compatible Solute Biosynthesis of Phototrophic Bacteria as Revealed from Genome Analyses.</title>
        <authorList>
            <person name="Imhoff J.F."/>
            <person name="Rahn T."/>
            <person name="Kunzel S."/>
            <person name="Keller A."/>
            <person name="Neulinger S.C."/>
        </authorList>
    </citation>
    <scope>NUCLEOTIDE SEQUENCE [LARGE SCALE GENOMIC DNA]</scope>
    <source>
        <strain evidence="6 7">DSM 9895</strain>
    </source>
</reference>
<accession>A0ABS1D934</accession>
<dbReference type="Proteomes" id="UP001296873">
    <property type="component" value="Unassembled WGS sequence"/>
</dbReference>
<evidence type="ECO:0000256" key="2">
    <source>
        <dbReference type="ARBA" id="ARBA00022801"/>
    </source>
</evidence>
<dbReference type="PANTHER" id="PTHR43788:SF8">
    <property type="entry name" value="DNA-BINDING PROTEIN SMUBP-2"/>
    <property type="match status" value="1"/>
</dbReference>
<dbReference type="EMBL" id="NRRL01000003">
    <property type="protein sequence ID" value="MBK1666916.1"/>
    <property type="molecule type" value="Genomic_DNA"/>
</dbReference>
<dbReference type="PANTHER" id="PTHR43788">
    <property type="entry name" value="DNA2/NAM7 HELICASE FAMILY MEMBER"/>
    <property type="match status" value="1"/>
</dbReference>
<dbReference type="SUPFAM" id="SSF52540">
    <property type="entry name" value="P-loop containing nucleoside triphosphate hydrolases"/>
    <property type="match status" value="1"/>
</dbReference>
<name>A0ABS1D934_9PROT</name>
<keyword evidence="1" id="KW-0547">Nucleotide-binding</keyword>
<dbReference type="InterPro" id="IPR027417">
    <property type="entry name" value="P-loop_NTPase"/>
</dbReference>
<keyword evidence="2" id="KW-0378">Hydrolase</keyword>
<proteinExistence type="predicted"/>
<evidence type="ECO:0000313" key="7">
    <source>
        <dbReference type="Proteomes" id="UP001296873"/>
    </source>
</evidence>
<dbReference type="Gene3D" id="3.40.50.300">
    <property type="entry name" value="P-loop containing nucleotide triphosphate hydrolases"/>
    <property type="match status" value="1"/>
</dbReference>
<dbReference type="Pfam" id="PF13087">
    <property type="entry name" value="AAA_12"/>
    <property type="match status" value="1"/>
</dbReference>
<comment type="caution">
    <text evidence="6">The sequence shown here is derived from an EMBL/GenBank/DDBJ whole genome shotgun (WGS) entry which is preliminary data.</text>
</comment>
<evidence type="ECO:0000256" key="4">
    <source>
        <dbReference type="ARBA" id="ARBA00022840"/>
    </source>
</evidence>